<evidence type="ECO:0000313" key="7">
    <source>
        <dbReference type="EMBL" id="OZI30957.1"/>
    </source>
</evidence>
<gene>
    <name evidence="7" type="ORF">CAL29_23675</name>
</gene>
<dbReference type="OrthoDB" id="5687299at2"/>
<keyword evidence="5" id="KW-0378">Hydrolase</keyword>
<protein>
    <submittedName>
        <fullName evidence="7">Dihydroorotase</fullName>
    </submittedName>
</protein>
<comment type="caution">
    <text evidence="7">The sequence shown here is derived from an EMBL/GenBank/DDBJ whole genome shotgun (WGS) entry which is preliminary data.</text>
</comment>
<name>A0A261S1U2_9BORD</name>
<comment type="cofactor">
    <cofactor evidence="1">
        <name>Zn(2+)</name>
        <dbReference type="ChEBI" id="CHEBI:29105"/>
    </cofactor>
</comment>
<comment type="similarity">
    <text evidence="3">Belongs to the metallo-dependent hydrolases superfamily. DHOase family. Class I DHOase subfamily.</text>
</comment>
<keyword evidence="4" id="KW-0479">Metal-binding</keyword>
<organism evidence="7 8">
    <name type="scientific">Bordetella genomosp. 10</name>
    <dbReference type="NCBI Taxonomy" id="1416804"/>
    <lineage>
        <taxon>Bacteria</taxon>
        <taxon>Pseudomonadati</taxon>
        <taxon>Pseudomonadota</taxon>
        <taxon>Betaproteobacteria</taxon>
        <taxon>Burkholderiales</taxon>
        <taxon>Alcaligenaceae</taxon>
        <taxon>Bordetella</taxon>
    </lineage>
</organism>
<dbReference type="Gene3D" id="2.30.40.10">
    <property type="entry name" value="Urease, subunit C, domain 1"/>
    <property type="match status" value="1"/>
</dbReference>
<dbReference type="GO" id="GO:0004038">
    <property type="term" value="F:allantoinase activity"/>
    <property type="evidence" value="ECO:0007669"/>
    <property type="project" value="TreeGrafter"/>
</dbReference>
<accession>A0A261S1U2</accession>
<dbReference type="CDD" id="cd01318">
    <property type="entry name" value="DHOase_IIb"/>
    <property type="match status" value="1"/>
</dbReference>
<feature type="domain" description="Amidohydrolase-related" evidence="6">
    <location>
        <begin position="69"/>
        <end position="437"/>
    </location>
</feature>
<evidence type="ECO:0000256" key="2">
    <source>
        <dbReference type="ARBA" id="ARBA00002368"/>
    </source>
</evidence>
<evidence type="ECO:0000313" key="8">
    <source>
        <dbReference type="Proteomes" id="UP000216020"/>
    </source>
</evidence>
<evidence type="ECO:0000256" key="3">
    <source>
        <dbReference type="ARBA" id="ARBA00010286"/>
    </source>
</evidence>
<dbReference type="Proteomes" id="UP000216020">
    <property type="component" value="Unassembled WGS sequence"/>
</dbReference>
<dbReference type="NCBIfam" id="NF006559">
    <property type="entry name" value="PRK09060.1"/>
    <property type="match status" value="1"/>
</dbReference>
<evidence type="ECO:0000256" key="5">
    <source>
        <dbReference type="ARBA" id="ARBA00022801"/>
    </source>
</evidence>
<dbReference type="SUPFAM" id="SSF51556">
    <property type="entry name" value="Metallo-dependent hydrolases"/>
    <property type="match status" value="1"/>
</dbReference>
<dbReference type="InterPro" id="IPR032466">
    <property type="entry name" value="Metal_Hydrolase"/>
</dbReference>
<dbReference type="NCBIfam" id="TIGR00857">
    <property type="entry name" value="pyrC_multi"/>
    <property type="match status" value="1"/>
</dbReference>
<dbReference type="PANTHER" id="PTHR43668:SF4">
    <property type="entry name" value="ALLANTOINASE"/>
    <property type="match status" value="1"/>
</dbReference>
<dbReference type="GO" id="GO:0005737">
    <property type="term" value="C:cytoplasm"/>
    <property type="evidence" value="ECO:0007669"/>
    <property type="project" value="TreeGrafter"/>
</dbReference>
<dbReference type="PANTHER" id="PTHR43668">
    <property type="entry name" value="ALLANTOINASE"/>
    <property type="match status" value="1"/>
</dbReference>
<evidence type="ECO:0000256" key="4">
    <source>
        <dbReference type="ARBA" id="ARBA00022723"/>
    </source>
</evidence>
<dbReference type="RefSeq" id="WP_094855373.1">
    <property type="nucleotide sequence ID" value="NZ_NEVM01000005.1"/>
</dbReference>
<dbReference type="SUPFAM" id="SSF51338">
    <property type="entry name" value="Composite domain of metallo-dependent hydrolases"/>
    <property type="match status" value="1"/>
</dbReference>
<sequence length="464" mass="50526">MKERIVNDDRDIARRLARRHADLCVTGGTVVTPSGYTPCDIVCLGGKIVALDATGWTARTTLHALGLHVLPGVIDSQVHFREPGLTHKENLETGTRGAVLGGVTAVFEMPNTNPLTLTAADLQAKLDRAHGRAWCDYAFYMGGSAVNAEQLAELERLPGCAGVKVFMGSSFGDLLADDEDVLRRIVRHGTRRMAVHAEDEARLRERKALAQASGDVRDHPVWRDVTSALTATQRIVGLAAEAGRRLHVLHVSTAEEMAFLAHHKRRVSVEVTPHHLTLAAPECYERLGTLAQMNPPVREQHHQDALWRAIRDGIVDVLGSDHAPHTLDEKQQPYPTSPSGMTGVQTLLPIMLDHVHAGRLTLERLVDLTSAGPARLFGLAGKGRIAVGYDADLTLVDLRARREITNRWMASVAAWTPYHGKSVTGWPMATVVRGHVVAKDAALIGEPVGQPIEFLEATANPVDF</sequence>
<dbReference type="EMBL" id="NEVM01000005">
    <property type="protein sequence ID" value="OZI30957.1"/>
    <property type="molecule type" value="Genomic_DNA"/>
</dbReference>
<dbReference type="Pfam" id="PF01979">
    <property type="entry name" value="Amidohydro_1"/>
    <property type="match status" value="1"/>
</dbReference>
<keyword evidence="8" id="KW-1185">Reference proteome</keyword>
<dbReference type="AlphaFoldDB" id="A0A261S1U2"/>
<dbReference type="InterPro" id="IPR050138">
    <property type="entry name" value="DHOase/Allantoinase_Hydrolase"/>
</dbReference>
<dbReference type="Gene3D" id="3.20.20.140">
    <property type="entry name" value="Metal-dependent hydrolases"/>
    <property type="match status" value="1"/>
</dbReference>
<dbReference type="InterPro" id="IPR011059">
    <property type="entry name" value="Metal-dep_hydrolase_composite"/>
</dbReference>
<evidence type="ECO:0000259" key="6">
    <source>
        <dbReference type="Pfam" id="PF01979"/>
    </source>
</evidence>
<dbReference type="PROSITE" id="PS00483">
    <property type="entry name" value="DIHYDROOROTASE_2"/>
    <property type="match status" value="1"/>
</dbReference>
<comment type="function">
    <text evidence="2">Catalyzes the reversible cyclization of carbamoyl aspartate to dihydroorotate.</text>
</comment>
<dbReference type="GO" id="GO:0046872">
    <property type="term" value="F:metal ion binding"/>
    <property type="evidence" value="ECO:0007669"/>
    <property type="project" value="UniProtKB-KW"/>
</dbReference>
<proteinExistence type="inferred from homology"/>
<dbReference type="GO" id="GO:0006145">
    <property type="term" value="P:purine nucleobase catabolic process"/>
    <property type="evidence" value="ECO:0007669"/>
    <property type="project" value="TreeGrafter"/>
</dbReference>
<reference evidence="8" key="1">
    <citation type="submission" date="2017-05" db="EMBL/GenBank/DDBJ databases">
        <title>Complete and WGS of Bordetella genogroups.</title>
        <authorList>
            <person name="Spilker T."/>
            <person name="Lipuma J."/>
        </authorList>
    </citation>
    <scope>NUCLEOTIDE SEQUENCE [LARGE SCALE GENOMIC DNA]</scope>
    <source>
        <strain evidence="8">AU16122</strain>
    </source>
</reference>
<dbReference type="InterPro" id="IPR006680">
    <property type="entry name" value="Amidohydro-rel"/>
</dbReference>
<dbReference type="InterPro" id="IPR002195">
    <property type="entry name" value="Dihydroorotase_CS"/>
</dbReference>
<evidence type="ECO:0000256" key="1">
    <source>
        <dbReference type="ARBA" id="ARBA00001947"/>
    </source>
</evidence>